<evidence type="ECO:0000313" key="3">
    <source>
        <dbReference type="Proteomes" id="UP001419268"/>
    </source>
</evidence>
<name>A0AAP0NM00_9MAGN</name>
<dbReference type="AlphaFoldDB" id="A0AAP0NM00"/>
<dbReference type="Proteomes" id="UP001419268">
    <property type="component" value="Unassembled WGS sequence"/>
</dbReference>
<gene>
    <name evidence="2" type="ORF">Scep_019277</name>
</gene>
<dbReference type="EMBL" id="JBBNAG010000008">
    <property type="protein sequence ID" value="KAK9111758.1"/>
    <property type="molecule type" value="Genomic_DNA"/>
</dbReference>
<comment type="caution">
    <text evidence="2">The sequence shown here is derived from an EMBL/GenBank/DDBJ whole genome shotgun (WGS) entry which is preliminary data.</text>
</comment>
<evidence type="ECO:0000256" key="1">
    <source>
        <dbReference type="SAM" id="MobiDB-lite"/>
    </source>
</evidence>
<proteinExistence type="predicted"/>
<reference evidence="2 3" key="1">
    <citation type="submission" date="2024-01" db="EMBL/GenBank/DDBJ databases">
        <title>Genome assemblies of Stephania.</title>
        <authorList>
            <person name="Yang L."/>
        </authorList>
    </citation>
    <scope>NUCLEOTIDE SEQUENCE [LARGE SCALE GENOMIC DNA]</scope>
    <source>
        <strain evidence="2">JXDWG</strain>
        <tissue evidence="2">Leaf</tissue>
    </source>
</reference>
<protein>
    <submittedName>
        <fullName evidence="2">Uncharacterized protein</fullName>
    </submittedName>
</protein>
<organism evidence="2 3">
    <name type="scientific">Stephania cephalantha</name>
    <dbReference type="NCBI Taxonomy" id="152367"/>
    <lineage>
        <taxon>Eukaryota</taxon>
        <taxon>Viridiplantae</taxon>
        <taxon>Streptophyta</taxon>
        <taxon>Embryophyta</taxon>
        <taxon>Tracheophyta</taxon>
        <taxon>Spermatophyta</taxon>
        <taxon>Magnoliopsida</taxon>
        <taxon>Ranunculales</taxon>
        <taxon>Menispermaceae</taxon>
        <taxon>Menispermoideae</taxon>
        <taxon>Cissampelideae</taxon>
        <taxon>Stephania</taxon>
    </lineage>
</organism>
<accession>A0AAP0NM00</accession>
<evidence type="ECO:0000313" key="2">
    <source>
        <dbReference type="EMBL" id="KAK9111758.1"/>
    </source>
</evidence>
<keyword evidence="3" id="KW-1185">Reference proteome</keyword>
<feature type="region of interest" description="Disordered" evidence="1">
    <location>
        <begin position="114"/>
        <end position="133"/>
    </location>
</feature>
<sequence>MLLTWKLLFPLRSLEAGFARKALFIIAKASQVRRTRHPWRKERLIGGQLSTPLYMLTRVINWRPRTQSGGLITGGSLVCRKTLERTKREPYVLQTYETGQKKIARFKNGTGRRLWSPGSEENQENHHAKGGLNFSTKFSDDRRWRTYWDARQRTTVARMPLTGLFRPLLAGDQEYSVAALFQFFCVRGSRHTKRDFVYCEILFTPRPSMTENVK</sequence>